<comment type="caution">
    <text evidence="3">The sequence shown here is derived from an EMBL/GenBank/DDBJ whole genome shotgun (WGS) entry which is preliminary data.</text>
</comment>
<gene>
    <name evidence="3" type="ORF">C7R54_12330</name>
</gene>
<dbReference type="Gene3D" id="1.10.1530.10">
    <property type="match status" value="1"/>
</dbReference>
<dbReference type="GO" id="GO:0016491">
    <property type="term" value="F:oxidoreductase activity"/>
    <property type="evidence" value="ECO:0007669"/>
    <property type="project" value="UniProtKB-KW"/>
</dbReference>
<evidence type="ECO:0000256" key="1">
    <source>
        <dbReference type="ARBA" id="ARBA00006056"/>
    </source>
</evidence>
<proteinExistence type="inferred from homology"/>
<reference evidence="3 4" key="1">
    <citation type="journal article" date="2017" name="Int. J. Syst. Evol. Microbiol.">
        <title>Achromobacter aloeverae sp. nov., isolated from the root of Aloe vera (L.) Burm.f.</title>
        <authorList>
            <person name="Kuncharoen N."/>
            <person name="Muramatsu Y."/>
            <person name="Shibata C."/>
            <person name="Kamakura Y."/>
            <person name="Nakagawa Y."/>
            <person name="Tanasupawat S."/>
        </authorList>
    </citation>
    <scope>NUCLEOTIDE SEQUENCE [LARGE SCALE GENOMIC DNA]</scope>
    <source>
        <strain evidence="3 4">AVA-1</strain>
    </source>
</reference>
<name>A0A4Q1HK11_9BURK</name>
<dbReference type="SUPFAM" id="SSF89733">
    <property type="entry name" value="L-sulfolactate dehydrogenase-like"/>
    <property type="match status" value="1"/>
</dbReference>
<protein>
    <submittedName>
        <fullName evidence="3">Lactate dehydrogenase</fullName>
    </submittedName>
</protein>
<sequence length="350" mass="36327">MRVPTAQALRLGQRILAAQGVPADIAAAVADHLVGADRAGYASHGLSILPTYCKALEAGLVNGDGRPERVQGKDALQAYDGHNGLGQYVGKAVFEQAIAHAGRHGQCIFTLRNTHHLGRLGHYGEMAVAAGLVLLAFTNVTNRKPTVAPFGGGAARMTTNPICIAVPLPDDRPPFVLDMATSAISLNKARVLAATGQPAPEGALIDGHGHPTTDASVMFDDPPGALLPFGAHKGYALGLAAELLAGVLSGGGTVRNIPAREGATANNLFALLLDPKAIVEPSWYLQETAAYIDYLVTCPPQPGVDAVQYPGEYEALSRRQNADSVAYEGGNWDGLVEAATRLGVADALPG</sequence>
<dbReference type="EMBL" id="PYAL01000003">
    <property type="protein sequence ID" value="RXN90299.1"/>
    <property type="molecule type" value="Genomic_DNA"/>
</dbReference>
<dbReference type="InterPro" id="IPR043144">
    <property type="entry name" value="Mal/L-sulf/L-lact_DH-like_ah"/>
</dbReference>
<organism evidence="3 4">
    <name type="scientific">Achromobacter aloeverae</name>
    <dbReference type="NCBI Taxonomy" id="1750518"/>
    <lineage>
        <taxon>Bacteria</taxon>
        <taxon>Pseudomonadati</taxon>
        <taxon>Pseudomonadota</taxon>
        <taxon>Betaproteobacteria</taxon>
        <taxon>Burkholderiales</taxon>
        <taxon>Alcaligenaceae</taxon>
        <taxon>Achromobacter</taxon>
    </lineage>
</organism>
<dbReference type="PANTHER" id="PTHR11091">
    <property type="entry name" value="OXIDOREDUCTASE-RELATED"/>
    <property type="match status" value="1"/>
</dbReference>
<dbReference type="InterPro" id="IPR036111">
    <property type="entry name" value="Mal/L-sulfo/L-lacto_DH-like_sf"/>
</dbReference>
<evidence type="ECO:0000313" key="4">
    <source>
        <dbReference type="Proteomes" id="UP000290849"/>
    </source>
</evidence>
<evidence type="ECO:0000256" key="2">
    <source>
        <dbReference type="ARBA" id="ARBA00023002"/>
    </source>
</evidence>
<dbReference type="RefSeq" id="WP_129150733.1">
    <property type="nucleotide sequence ID" value="NZ_JBHSDO010000014.1"/>
</dbReference>
<dbReference type="AlphaFoldDB" id="A0A4Q1HK11"/>
<dbReference type="Proteomes" id="UP000290849">
    <property type="component" value="Unassembled WGS sequence"/>
</dbReference>
<dbReference type="OrthoDB" id="924592at2"/>
<dbReference type="InterPro" id="IPR003767">
    <property type="entry name" value="Malate/L-lactate_DH-like"/>
</dbReference>
<keyword evidence="4" id="KW-1185">Reference proteome</keyword>
<accession>A0A4Q1HK11</accession>
<dbReference type="InterPro" id="IPR043143">
    <property type="entry name" value="Mal/L-sulf/L-lact_DH-like_NADP"/>
</dbReference>
<keyword evidence="2" id="KW-0560">Oxidoreductase</keyword>
<dbReference type="PANTHER" id="PTHR11091:SF0">
    <property type="entry name" value="MALATE DEHYDROGENASE"/>
    <property type="match status" value="1"/>
</dbReference>
<dbReference type="Gene3D" id="3.30.1370.60">
    <property type="entry name" value="Hypothetical oxidoreductase yiak, domain 2"/>
    <property type="match status" value="1"/>
</dbReference>
<evidence type="ECO:0000313" key="3">
    <source>
        <dbReference type="EMBL" id="RXN90299.1"/>
    </source>
</evidence>
<comment type="similarity">
    <text evidence="1">Belongs to the LDH2/MDH2 oxidoreductase family.</text>
</comment>
<dbReference type="Pfam" id="PF02615">
    <property type="entry name" value="Ldh_2"/>
    <property type="match status" value="1"/>
</dbReference>